<reference evidence="1 2" key="1">
    <citation type="submission" date="2021-06" db="EMBL/GenBank/DDBJ databases">
        <title>Caerostris extrusa draft genome.</title>
        <authorList>
            <person name="Kono N."/>
            <person name="Arakawa K."/>
        </authorList>
    </citation>
    <scope>NUCLEOTIDE SEQUENCE [LARGE SCALE GENOMIC DNA]</scope>
</reference>
<dbReference type="EMBL" id="BPLR01012356">
    <property type="protein sequence ID" value="GIY53383.1"/>
    <property type="molecule type" value="Genomic_DNA"/>
</dbReference>
<name>A0AAV4U6L9_CAEEX</name>
<gene>
    <name evidence="1" type="ORF">CEXT_513501</name>
</gene>
<dbReference type="AlphaFoldDB" id="A0AAV4U6L9"/>
<sequence>MSHCSSAMLTTTNLAHRQKAGRDVNGVAAADISLHATEISSLTSICRAVFLFAAGCGKHPTAHVLPHSLMSVCSVATAARGAITEPSGTCFFTS</sequence>
<organism evidence="1 2">
    <name type="scientific">Caerostris extrusa</name>
    <name type="common">Bark spider</name>
    <name type="synonym">Caerostris bankana</name>
    <dbReference type="NCBI Taxonomy" id="172846"/>
    <lineage>
        <taxon>Eukaryota</taxon>
        <taxon>Metazoa</taxon>
        <taxon>Ecdysozoa</taxon>
        <taxon>Arthropoda</taxon>
        <taxon>Chelicerata</taxon>
        <taxon>Arachnida</taxon>
        <taxon>Araneae</taxon>
        <taxon>Araneomorphae</taxon>
        <taxon>Entelegynae</taxon>
        <taxon>Araneoidea</taxon>
        <taxon>Araneidae</taxon>
        <taxon>Caerostris</taxon>
    </lineage>
</organism>
<dbReference type="Proteomes" id="UP001054945">
    <property type="component" value="Unassembled WGS sequence"/>
</dbReference>
<comment type="caution">
    <text evidence="1">The sequence shown here is derived from an EMBL/GenBank/DDBJ whole genome shotgun (WGS) entry which is preliminary data.</text>
</comment>
<evidence type="ECO:0000313" key="1">
    <source>
        <dbReference type="EMBL" id="GIY53383.1"/>
    </source>
</evidence>
<protein>
    <submittedName>
        <fullName evidence="1">Uncharacterized protein</fullName>
    </submittedName>
</protein>
<proteinExistence type="predicted"/>
<accession>A0AAV4U6L9</accession>
<evidence type="ECO:0000313" key="2">
    <source>
        <dbReference type="Proteomes" id="UP001054945"/>
    </source>
</evidence>
<keyword evidence="2" id="KW-1185">Reference proteome</keyword>